<dbReference type="Pfam" id="PF07690">
    <property type="entry name" value="MFS_1"/>
    <property type="match status" value="1"/>
</dbReference>
<keyword evidence="7" id="KW-0256">Endoplasmic reticulum</keyword>
<evidence type="ECO:0000259" key="18">
    <source>
        <dbReference type="PROSITE" id="PS50850"/>
    </source>
</evidence>
<dbReference type="GO" id="GO:0015232">
    <property type="term" value="F:heme transmembrane transporter activity"/>
    <property type="evidence" value="ECO:0007669"/>
    <property type="project" value="TreeGrafter"/>
</dbReference>
<feature type="transmembrane region" description="Helical" evidence="17">
    <location>
        <begin position="555"/>
        <end position="573"/>
    </location>
</feature>
<gene>
    <name evidence="19" type="ORF">GSTENG00030319001</name>
</gene>
<feature type="transmembrane region" description="Helical" evidence="17">
    <location>
        <begin position="373"/>
        <end position="393"/>
    </location>
</feature>
<feature type="transmembrane region" description="Helical" evidence="17">
    <location>
        <begin position="405"/>
        <end position="426"/>
    </location>
</feature>
<dbReference type="InterPro" id="IPR011701">
    <property type="entry name" value="MFS"/>
</dbReference>
<dbReference type="FunFam" id="1.20.1250.20:FF:000092">
    <property type="entry name" value="Feline leukemia virus subgroup C receptor-related protein 2 isoform 1"/>
    <property type="match status" value="1"/>
</dbReference>
<keyword evidence="8 17" id="KW-1133">Transmembrane helix</keyword>
<comment type="similarity">
    <text evidence="14">Belongs to the major facilitator superfamily. Feline leukemia virus subgroup C receptor (TC 2.A.1.28.1) family.</text>
</comment>
<organism evidence="19">
    <name type="scientific">Tetraodon nigroviridis</name>
    <name type="common">Spotted green pufferfish</name>
    <name type="synonym">Chelonodon nigroviridis</name>
    <dbReference type="NCBI Taxonomy" id="99883"/>
    <lineage>
        <taxon>Eukaryota</taxon>
        <taxon>Metazoa</taxon>
        <taxon>Chordata</taxon>
        <taxon>Craniata</taxon>
        <taxon>Vertebrata</taxon>
        <taxon>Euteleostomi</taxon>
        <taxon>Actinopterygii</taxon>
        <taxon>Neopterygii</taxon>
        <taxon>Teleostei</taxon>
        <taxon>Neoteleostei</taxon>
        <taxon>Acanthomorphata</taxon>
        <taxon>Eupercaria</taxon>
        <taxon>Tetraodontiformes</taxon>
        <taxon>Tetradontoidea</taxon>
        <taxon>Tetraodontidae</taxon>
        <taxon>Tetraodon</taxon>
    </lineage>
</organism>
<dbReference type="InterPro" id="IPR049680">
    <property type="entry name" value="FLVCR1-2_SLC49-like"/>
</dbReference>
<evidence type="ECO:0000256" key="3">
    <source>
        <dbReference type="ARBA" id="ARBA00004651"/>
    </source>
</evidence>
<dbReference type="InterPro" id="IPR036259">
    <property type="entry name" value="MFS_trans_sf"/>
</dbReference>
<dbReference type="FunFam" id="1.20.1250.20:FF:000101">
    <property type="entry name" value="feline leukemia virus subgroup C receptor-related protein 2"/>
    <property type="match status" value="1"/>
</dbReference>
<evidence type="ECO:0000256" key="12">
    <source>
        <dbReference type="ARBA" id="ARBA00036811"/>
    </source>
</evidence>
<evidence type="ECO:0000256" key="4">
    <source>
        <dbReference type="ARBA" id="ARBA00022448"/>
    </source>
</evidence>
<comment type="catalytic activity">
    <reaction evidence="12">
        <text>choline(out) = choline(in)</text>
        <dbReference type="Rhea" id="RHEA:32751"/>
        <dbReference type="ChEBI" id="CHEBI:15354"/>
    </reaction>
</comment>
<feature type="domain" description="Major facilitator superfamily (MFS) profile" evidence="18">
    <location>
        <begin position="304"/>
        <end position="737"/>
    </location>
</feature>
<reference evidence="19" key="2">
    <citation type="submission" date="2004-02" db="EMBL/GenBank/DDBJ databases">
        <authorList>
            <consortium name="Genoscope"/>
            <consortium name="Whitehead Institute Centre for Genome Research"/>
        </authorList>
    </citation>
    <scope>NUCLEOTIDE SEQUENCE</scope>
</reference>
<evidence type="ECO:0000256" key="5">
    <source>
        <dbReference type="ARBA" id="ARBA00022475"/>
    </source>
</evidence>
<comment type="catalytic activity">
    <reaction evidence="11">
        <text>heme b(in) = heme b(out)</text>
        <dbReference type="Rhea" id="RHEA:75443"/>
        <dbReference type="ChEBI" id="CHEBI:60344"/>
    </reaction>
</comment>
<sequence length="744" mass="82071">MNEKQASGDSQGTADEAKVGLDKRALAETQRDDDPRLGGHEQQPPTRLYRRRWVIVLLFSSYSLCNSYQWIQYGIINNIFMKFYGVDTFTIDWMSMIYMLTYIPFIFPVTWLLDKKGLRVIALVATALNCLGTWIKVASVRQDLFPVTFLGQFCASLAQVFILGMPSRIASVWFGSDEVSTACSVGVFGNQEWFLENGKIPFYYPHVYARLCILCESVGLSTVLSVQGRLHLSTATLHLPGPLFRPHTMRQDNTLRGSRENPDLSAGLWRQSQDAAGAAAPAPPSDAGAPQLLHRPGTKLYPIRWLMLSVFSAVSASNASVWIQYGIISTVFVRFYDADSLAVDRLAMIHLLAYVPLIFPVLWLLNRRGVRDVVLVGAAFNCIGAWIKVGSAAPDMFPVAVLGQLMSSVGSVFVLGIPSHLASVWFGEEEVSTACSIGVVGNQLGIAIGFLVPPMLVPNVDNIDELAQHIRVMFYITAGVATFLFVLVVFGFFPIVGSSESEINKYARFNFLSEGVFQERPKLPPTQAQALARNLPPEEYSYTASILRLLRNRPFILLIVTYGLNVGCFYAVSTLLNRMIIHHYPGEEVNAGRIGLTIVIAGMVGSLISGIWLDKTKTYKQTTLVVYFMSLVGMIVYAATLSLGHLWVVFITAGALGFFMTGYLPLGFEFAVELTYPESEGTSSGLLNCSAQVFGIFFTICQGKIMDNFGTLAGNIFLCVFLLVGTIMTGFIKSELRRQNANLL</sequence>
<evidence type="ECO:0000256" key="2">
    <source>
        <dbReference type="ARBA" id="ARBA00004477"/>
    </source>
</evidence>
<comment type="catalytic activity">
    <reaction evidence="13">
        <text>ethanolamine(in) = ethanolamine(out)</text>
        <dbReference type="Rhea" id="RHEA:32747"/>
        <dbReference type="ChEBI" id="CHEBI:57603"/>
    </reaction>
</comment>
<evidence type="ECO:0000256" key="13">
    <source>
        <dbReference type="ARBA" id="ARBA00045087"/>
    </source>
</evidence>
<keyword evidence="4" id="KW-0813">Transport</keyword>
<feature type="transmembrane region" description="Helical" evidence="17">
    <location>
        <begin position="624"/>
        <end position="640"/>
    </location>
</feature>
<dbReference type="KEGG" id="tng:GSTEN00030319G001"/>
<feature type="transmembrane region" description="Helical" evidence="17">
    <location>
        <begin position="686"/>
        <end position="706"/>
    </location>
</feature>
<comment type="caution">
    <text evidence="19">The sequence shown here is derived from an EMBL/GenBank/DDBJ whole genome shotgun (WGS) entry which is preliminary data.</text>
</comment>
<feature type="non-terminal residue" evidence="19">
    <location>
        <position position="744"/>
    </location>
</feature>
<feature type="transmembrane region" description="Helical" evidence="17">
    <location>
        <begin position="120"/>
        <end position="138"/>
    </location>
</feature>
<dbReference type="InterPro" id="IPR020846">
    <property type="entry name" value="MFS_dom"/>
</dbReference>
<evidence type="ECO:0000256" key="14">
    <source>
        <dbReference type="ARBA" id="ARBA00046338"/>
    </source>
</evidence>
<feature type="compositionally biased region" description="Polar residues" evidence="16">
    <location>
        <begin position="1"/>
        <end position="13"/>
    </location>
</feature>
<dbReference type="GO" id="GO:0020037">
    <property type="term" value="F:heme binding"/>
    <property type="evidence" value="ECO:0007669"/>
    <property type="project" value="TreeGrafter"/>
</dbReference>
<dbReference type="Gene3D" id="1.20.1250.20">
    <property type="entry name" value="MFS general substrate transporter like domains"/>
    <property type="match status" value="2"/>
</dbReference>
<evidence type="ECO:0000256" key="15">
    <source>
        <dbReference type="ARBA" id="ARBA00053231"/>
    </source>
</evidence>
<comment type="subcellular location">
    <subcellularLocation>
        <location evidence="3">Cell membrane</location>
        <topology evidence="3">Multi-pass membrane protein</topology>
    </subcellularLocation>
    <subcellularLocation>
        <location evidence="2">Endoplasmic reticulum membrane</location>
        <topology evidence="2">Multi-pass membrane protein</topology>
    </subcellularLocation>
    <subcellularLocation>
        <location evidence="1">Mitochondrion membrane</location>
        <topology evidence="1">Multi-pass membrane protein</topology>
    </subcellularLocation>
</comment>
<feature type="transmembrane region" description="Helical" evidence="17">
    <location>
        <begin position="347"/>
        <end position="366"/>
    </location>
</feature>
<feature type="transmembrane region" description="Helical" evidence="17">
    <location>
        <begin position="91"/>
        <end position="113"/>
    </location>
</feature>
<feature type="transmembrane region" description="Helical" evidence="17">
    <location>
        <begin position="433"/>
        <end position="452"/>
    </location>
</feature>
<keyword evidence="6 17" id="KW-0812">Transmembrane</keyword>
<evidence type="ECO:0000256" key="7">
    <source>
        <dbReference type="ARBA" id="ARBA00022824"/>
    </source>
</evidence>
<keyword evidence="9" id="KW-0496">Mitochondrion</keyword>
<dbReference type="GO" id="GO:0005886">
    <property type="term" value="C:plasma membrane"/>
    <property type="evidence" value="ECO:0007669"/>
    <property type="project" value="UniProtKB-SubCell"/>
</dbReference>
<dbReference type="AlphaFoldDB" id="Q4RR50"/>
<feature type="transmembrane region" description="Helical" evidence="17">
    <location>
        <begin position="305"/>
        <end position="327"/>
    </location>
</feature>
<protein>
    <submittedName>
        <fullName evidence="19">(spotted green pufferfish) hypothetical protein</fullName>
    </submittedName>
</protein>
<evidence type="ECO:0000256" key="9">
    <source>
        <dbReference type="ARBA" id="ARBA00023128"/>
    </source>
</evidence>
<dbReference type="OrthoDB" id="422206at2759"/>
<dbReference type="GO" id="GO:0097037">
    <property type="term" value="P:heme export"/>
    <property type="evidence" value="ECO:0007669"/>
    <property type="project" value="TreeGrafter"/>
</dbReference>
<dbReference type="PANTHER" id="PTHR10924:SF3">
    <property type="entry name" value="HEME TRANSPORTER FLVCR2"/>
    <property type="match status" value="1"/>
</dbReference>
<dbReference type="GO" id="GO:0015220">
    <property type="term" value="F:choline transmembrane transporter activity"/>
    <property type="evidence" value="ECO:0007669"/>
    <property type="project" value="UniProtKB-ARBA"/>
</dbReference>
<feature type="transmembrane region" description="Helical" evidence="17">
    <location>
        <begin position="712"/>
        <end position="732"/>
    </location>
</feature>
<keyword evidence="10 17" id="KW-0472">Membrane</keyword>
<dbReference type="EMBL" id="CAAE01015003">
    <property type="protein sequence ID" value="CAG09132.1"/>
    <property type="molecule type" value="Genomic_DNA"/>
</dbReference>
<feature type="region of interest" description="Disordered" evidence="16">
    <location>
        <begin position="1"/>
        <end position="21"/>
    </location>
</feature>
<feature type="transmembrane region" description="Helical" evidence="17">
    <location>
        <begin position="646"/>
        <end position="666"/>
    </location>
</feature>
<evidence type="ECO:0000256" key="6">
    <source>
        <dbReference type="ARBA" id="ARBA00022692"/>
    </source>
</evidence>
<dbReference type="PANTHER" id="PTHR10924">
    <property type="entry name" value="MAJOR FACILITATOR SUPERFAMILY PROTEIN-RELATED"/>
    <property type="match status" value="1"/>
</dbReference>
<evidence type="ECO:0000256" key="10">
    <source>
        <dbReference type="ARBA" id="ARBA00023136"/>
    </source>
</evidence>
<evidence type="ECO:0000256" key="8">
    <source>
        <dbReference type="ARBA" id="ARBA00022989"/>
    </source>
</evidence>
<dbReference type="GO" id="GO:0031966">
    <property type="term" value="C:mitochondrial membrane"/>
    <property type="evidence" value="ECO:0007669"/>
    <property type="project" value="UniProtKB-SubCell"/>
</dbReference>
<proteinExistence type="inferred from homology"/>
<dbReference type="GO" id="GO:0005789">
    <property type="term" value="C:endoplasmic reticulum membrane"/>
    <property type="evidence" value="ECO:0007669"/>
    <property type="project" value="UniProtKB-SubCell"/>
</dbReference>
<reference evidence="19" key="1">
    <citation type="journal article" date="2004" name="Nature">
        <title>Genome duplication in the teleost fish Tetraodon nigroviridis reveals the early vertebrate proto-karyotype.</title>
        <authorList>
            <person name="Jaillon O."/>
            <person name="Aury J.-M."/>
            <person name="Brunet F."/>
            <person name="Petit J.-L."/>
            <person name="Stange-Thomann N."/>
            <person name="Mauceli E."/>
            <person name="Bouneau L."/>
            <person name="Fischer C."/>
            <person name="Ozouf-Costaz C."/>
            <person name="Bernot A."/>
            <person name="Nicaud S."/>
            <person name="Jaffe D."/>
            <person name="Fisher S."/>
            <person name="Lutfalla G."/>
            <person name="Dossat C."/>
            <person name="Segurens B."/>
            <person name="Dasilva C."/>
            <person name="Salanoubat M."/>
            <person name="Levy M."/>
            <person name="Boudet N."/>
            <person name="Castellano S."/>
            <person name="Anthouard V."/>
            <person name="Jubin C."/>
            <person name="Castelli V."/>
            <person name="Katinka M."/>
            <person name="Vacherie B."/>
            <person name="Biemont C."/>
            <person name="Skalli Z."/>
            <person name="Cattolico L."/>
            <person name="Poulain J."/>
            <person name="De Berardinis V."/>
            <person name="Cruaud C."/>
            <person name="Duprat S."/>
            <person name="Brottier P."/>
            <person name="Coutanceau J.-P."/>
            <person name="Gouzy J."/>
            <person name="Parra G."/>
            <person name="Lardier G."/>
            <person name="Chapple C."/>
            <person name="McKernan K.J."/>
            <person name="McEwan P."/>
            <person name="Bosak S."/>
            <person name="Kellis M."/>
            <person name="Volff J.-N."/>
            <person name="Guigo R."/>
            <person name="Zody M.C."/>
            <person name="Mesirov J."/>
            <person name="Lindblad-Toh K."/>
            <person name="Birren B."/>
            <person name="Nusbaum C."/>
            <person name="Kahn D."/>
            <person name="Robinson-Rechavi M."/>
            <person name="Laudet V."/>
            <person name="Schachter V."/>
            <person name="Quetier F."/>
            <person name="Saurin W."/>
            <person name="Scarpelli C."/>
            <person name="Wincker P."/>
            <person name="Lander E.S."/>
            <person name="Weissenbach J."/>
            <person name="Roest Crollius H."/>
        </authorList>
    </citation>
    <scope>NUCLEOTIDE SEQUENCE [LARGE SCALE GENOMIC DNA]</scope>
</reference>
<evidence type="ECO:0000256" key="17">
    <source>
        <dbReference type="SAM" id="Phobius"/>
    </source>
</evidence>
<name>Q4RR50_TETNG</name>
<feature type="transmembrane region" description="Helical" evidence="17">
    <location>
        <begin position="472"/>
        <end position="496"/>
    </location>
</feature>
<evidence type="ECO:0000313" key="19">
    <source>
        <dbReference type="EMBL" id="CAG09132.1"/>
    </source>
</evidence>
<evidence type="ECO:0000256" key="16">
    <source>
        <dbReference type="SAM" id="MobiDB-lite"/>
    </source>
</evidence>
<comment type="function">
    <text evidence="15">Choline uniporter that specifically mediates choline uptake at the blood-brain-barrier. Responsible for the majority of choline uptake across the blood-brain-barrier from the circulation into the brain. Choline, a nutrient critical for brain development, is a precursor of phosphatidylcholine, as well as betaine. Also mediates transport of ethanolamine. Choline and ethanolamine transport is not coupled with proton transport and is exclusively driven by the choline gradient across the plasma membrane. Also acts as a heme b transporter.</text>
</comment>
<evidence type="ECO:0000256" key="11">
    <source>
        <dbReference type="ARBA" id="ARBA00035075"/>
    </source>
</evidence>
<feature type="transmembrane region" description="Helical" evidence="17">
    <location>
        <begin position="53"/>
        <end position="71"/>
    </location>
</feature>
<evidence type="ECO:0000256" key="1">
    <source>
        <dbReference type="ARBA" id="ARBA00004225"/>
    </source>
</evidence>
<dbReference type="PROSITE" id="PS50850">
    <property type="entry name" value="MFS"/>
    <property type="match status" value="1"/>
</dbReference>
<feature type="transmembrane region" description="Helical" evidence="17">
    <location>
        <begin position="593"/>
        <end position="612"/>
    </location>
</feature>
<dbReference type="SUPFAM" id="SSF103473">
    <property type="entry name" value="MFS general substrate transporter"/>
    <property type="match status" value="2"/>
</dbReference>
<keyword evidence="5" id="KW-1003">Cell membrane</keyword>
<accession>Q4RR50</accession>
<feature type="transmembrane region" description="Helical" evidence="17">
    <location>
        <begin position="144"/>
        <end position="164"/>
    </location>
</feature>